<gene>
    <name evidence="2" type="ORF">AB0T83_11075</name>
</gene>
<dbReference type="InterPro" id="IPR001544">
    <property type="entry name" value="Aminotrans_IV"/>
</dbReference>
<accession>A0ABV3L6X5</accession>
<keyword evidence="3" id="KW-1185">Reference proteome</keyword>
<evidence type="ECO:0000256" key="1">
    <source>
        <dbReference type="ARBA" id="ARBA00014472"/>
    </source>
</evidence>
<proteinExistence type="predicted"/>
<dbReference type="InterPro" id="IPR036038">
    <property type="entry name" value="Aminotransferase-like"/>
</dbReference>
<dbReference type="GO" id="GO:0008483">
    <property type="term" value="F:transaminase activity"/>
    <property type="evidence" value="ECO:0007669"/>
    <property type="project" value="UniProtKB-KW"/>
</dbReference>
<keyword evidence="2" id="KW-0808">Transferase</keyword>
<dbReference type="Pfam" id="PF01063">
    <property type="entry name" value="Aminotran_4"/>
    <property type="match status" value="1"/>
</dbReference>
<dbReference type="Gene3D" id="3.30.470.10">
    <property type="match status" value="1"/>
</dbReference>
<keyword evidence="2" id="KW-0032">Aminotransferase</keyword>
<protein>
    <recommendedName>
        <fullName evidence="1">Probable branched-chain-amino-acid aminotransferase</fullName>
    </recommendedName>
</protein>
<dbReference type="RefSeq" id="WP_366193107.1">
    <property type="nucleotide sequence ID" value="NZ_JBFBVU010000012.1"/>
</dbReference>
<dbReference type="NCBIfam" id="NF005731">
    <property type="entry name" value="PRK07546.1-5"/>
    <property type="match status" value="1"/>
</dbReference>
<reference evidence="2 3" key="1">
    <citation type="submission" date="2024-07" db="EMBL/GenBank/DDBJ databases">
        <authorList>
            <person name="Kang M."/>
        </authorList>
    </citation>
    <scope>NUCLEOTIDE SEQUENCE [LARGE SCALE GENOMIC DNA]</scope>
    <source>
        <strain evidence="2 3">DFM31</strain>
    </source>
</reference>
<name>A0ABV3L6X5_9RHOB</name>
<dbReference type="InterPro" id="IPR043131">
    <property type="entry name" value="BCAT-like_N"/>
</dbReference>
<dbReference type="EMBL" id="JBFBVU010000012">
    <property type="protein sequence ID" value="MEV8467322.1"/>
    <property type="molecule type" value="Genomic_DNA"/>
</dbReference>
<dbReference type="InterPro" id="IPR043132">
    <property type="entry name" value="BCAT-like_C"/>
</dbReference>
<evidence type="ECO:0000313" key="3">
    <source>
        <dbReference type="Proteomes" id="UP001553161"/>
    </source>
</evidence>
<dbReference type="SUPFAM" id="SSF56752">
    <property type="entry name" value="D-aminoacid aminotransferase-like PLP-dependent enzymes"/>
    <property type="match status" value="1"/>
</dbReference>
<evidence type="ECO:0000313" key="2">
    <source>
        <dbReference type="EMBL" id="MEV8467322.1"/>
    </source>
</evidence>
<dbReference type="NCBIfam" id="NF005729">
    <property type="entry name" value="PRK07546.1-3"/>
    <property type="match status" value="1"/>
</dbReference>
<dbReference type="Proteomes" id="UP001553161">
    <property type="component" value="Unassembled WGS sequence"/>
</dbReference>
<comment type="caution">
    <text evidence="2">The sequence shown here is derived from an EMBL/GenBank/DDBJ whole genome shotgun (WGS) entry which is preliminary data.</text>
</comment>
<sequence>MNLIETFGWKPGEGVRRQAAHLDRLAGSAAALCFAFDRAAAMAKLAGITGPGPLRCRLTLARNGALVLTTAPLPPTPPEWQVMLSDVRLPSDDPLLRHKTTRRDLYEAARSAMPAGVDEVILCNERGEICEGSITNLFVTLDGVRLTPPLACGLLPGVLRAEMLAQGAVREAVLTPKELARATCIEMGNSLRGLIPARLVRTG</sequence>
<organism evidence="2 3">
    <name type="scientific">Meridianimarinicoccus marinus</name>
    <dbReference type="NCBI Taxonomy" id="3231483"/>
    <lineage>
        <taxon>Bacteria</taxon>
        <taxon>Pseudomonadati</taxon>
        <taxon>Pseudomonadota</taxon>
        <taxon>Alphaproteobacteria</taxon>
        <taxon>Rhodobacterales</taxon>
        <taxon>Paracoccaceae</taxon>
        <taxon>Meridianimarinicoccus</taxon>
    </lineage>
</organism>
<dbReference type="Gene3D" id="3.20.10.10">
    <property type="entry name" value="D-amino Acid Aminotransferase, subunit A, domain 2"/>
    <property type="match status" value="1"/>
</dbReference>